<dbReference type="PANTHER" id="PTHR46967">
    <property type="entry name" value="INSULIN-LIKE GROWTH FACTOR BINDING PROTEIN,N-TERMINAL"/>
    <property type="match status" value="1"/>
</dbReference>
<dbReference type="PANTHER" id="PTHR46967:SF1">
    <property type="entry name" value="KERATIN-ASSOCIATED PROTEIN 16-1-LIKE"/>
    <property type="match status" value="1"/>
</dbReference>
<feature type="domain" description="Tyrosine-protein kinase ephrin type A/B receptor-like" evidence="3">
    <location>
        <begin position="993"/>
        <end position="1044"/>
    </location>
</feature>
<dbReference type="InterPro" id="IPR035897">
    <property type="entry name" value="Toll_tir_struct_dom_sf"/>
</dbReference>
<feature type="transmembrane region" description="Helical" evidence="2">
    <location>
        <begin position="1373"/>
        <end position="1394"/>
    </location>
</feature>
<feature type="region of interest" description="Disordered" evidence="1">
    <location>
        <begin position="1877"/>
        <end position="1903"/>
    </location>
</feature>
<dbReference type="Pfam" id="PF07699">
    <property type="entry name" value="Ephrin_rec_like"/>
    <property type="match status" value="1"/>
</dbReference>
<feature type="transmembrane region" description="Helical" evidence="2">
    <location>
        <begin position="1462"/>
        <end position="1487"/>
    </location>
</feature>
<dbReference type="Pfam" id="PF12314">
    <property type="entry name" value="IMCp"/>
    <property type="match status" value="2"/>
</dbReference>
<comment type="caution">
    <text evidence="4">The sequence shown here is derived from an EMBL/GenBank/DDBJ whole genome shotgun (WGS) entry which is preliminary data.</text>
</comment>
<dbReference type="Gene3D" id="2.10.50.10">
    <property type="entry name" value="Tumor Necrosis Factor Receptor, subunit A, domain 2"/>
    <property type="match status" value="2"/>
</dbReference>
<dbReference type="InterPro" id="IPR011641">
    <property type="entry name" value="Tyr-kin_ephrin_A/B_rcpt-like"/>
</dbReference>
<protein>
    <recommendedName>
        <fullName evidence="3">Tyrosine-protein kinase ephrin type A/B receptor-like domain-containing protein</fullName>
    </recommendedName>
</protein>
<feature type="transmembrane region" description="Helical" evidence="2">
    <location>
        <begin position="1144"/>
        <end position="1166"/>
    </location>
</feature>
<feature type="transmembrane region" description="Helical" evidence="2">
    <location>
        <begin position="1435"/>
        <end position="1456"/>
    </location>
</feature>
<dbReference type="EMBL" id="CAUJNA010003734">
    <property type="protein sequence ID" value="CAJ1408810.1"/>
    <property type="molecule type" value="Genomic_DNA"/>
</dbReference>
<evidence type="ECO:0000313" key="4">
    <source>
        <dbReference type="EMBL" id="CAJ1408810.1"/>
    </source>
</evidence>
<keyword evidence="2" id="KW-0472">Membrane</keyword>
<accession>A0AA36JNI7</accession>
<feature type="transmembrane region" description="Helical" evidence="2">
    <location>
        <begin position="1331"/>
        <end position="1353"/>
    </location>
</feature>
<dbReference type="InterPro" id="IPR022086">
    <property type="entry name" value="IMCp"/>
</dbReference>
<organism evidence="4 5">
    <name type="scientific">Effrenium voratum</name>
    <dbReference type="NCBI Taxonomy" id="2562239"/>
    <lineage>
        <taxon>Eukaryota</taxon>
        <taxon>Sar</taxon>
        <taxon>Alveolata</taxon>
        <taxon>Dinophyceae</taxon>
        <taxon>Suessiales</taxon>
        <taxon>Symbiodiniaceae</taxon>
        <taxon>Effrenium</taxon>
    </lineage>
</organism>
<feature type="transmembrane region" description="Helical" evidence="2">
    <location>
        <begin position="1244"/>
        <end position="1264"/>
    </location>
</feature>
<proteinExistence type="predicted"/>
<sequence length="1917" mass="213623">MAAPISAPAEPVARVGLDLNQDGQPDVIVQGVDRNHDGIPDVLQQAPTCQCGNIFAADARFCRRCGARRPLPQAMQPMSPQVHAQRPCTAQFGVATPLTTRPCMQVPQQPVGYTQAMHSAPAVTLSPAPAPALRVVQPVIQEVVREVAVHKKELHTIFRERPQVEFVERSVEVPKVELQEKFVEVPHVLLHERIMEVPEVFEDELVKQVPRLEYLEVEKLIELPLFEAREQLLEVPSLLEQECLVEIPQLRCIELIREVPKEVVKTVQKMVERPVVQVVERQVEVPLTTVQEELVAVPVVEQVDVIKQVPVYELQQVEKRIEIPVVELEEKIVEVPQSEVAENPVEVPEVEICEVIRQVPKYEIRYVDKEVITHQVEYIEKLVEVPHVVYEERIIEVPQVERREIIRHVPVSRVQVVDKKVPKHTLQVTEKVVEVPSVLTEEVAMEVPELATVELITEVPKVQVIPVPVEVPKVVNLQIQELLEEVRVTLVEERLVEVIFFGLFSCRLAVLMTWPEQSPHECRTASATSCTYDSCEVCLEDAVKRSELTLEGPDGNVYKSPCRIARCEEFWDSQAIVSQLVGILASEKLGISVSYVHAEDETSGLFAVLGCSSWMHGDCKKMIEDASSARDAFNRGEKLFADPLPDAMVHMEMSVWQTRKQLFPDLNWNNIRVANVGTTGFLATPNVYVHREILEESWAAEQLALDHGRIYTTPDAVKYFDTPRQLIQRGVVAESETPNCSSEVPEVQNGMGDLAGTGWICATHSWWITPACAALGDQWLDLCVPLLDDDWGYPKVSLWTAIVRTGMLVAKLTVGYNAHYELVSNFQHRALFHWWDTDTMFRTRNPAVVFITGPGLAGSFSQKLAYSPALLASEQLQVLLQTAQVQNDHINVLLSQVAEAHALGVSNTSNLIQKVACDWLRSNAQIWSTWLPDPRTCPLGQAYDTSTSSCELCPAGTYASRGKTSGMSTCVTCPPGTACPISGDLSPKFCEPGTFAERPGSLQCERCPMSTFADLAGATACRNCSDVYLNSATTFLMATSPTDCTCSEGTYYRRSENACVPCPTGVHCQGGMGEPLQALGFYVKRAGNETLSVFRCHDDPNRCPFGPFGSCCEGRTGMSCARCLPGMISHGEGATCVECQSGDLASLIVLGGIVFPCSAIVAYMILDRADYAKQPHSLLQASILSTMFVVVLQQFSSVGRAQVPWEPPTSWILESMQIVGFDLEVVRVGCWADLSSVWAYASRLMLAASVLGSFLALHGVVVLLRYRGAFWQRTPSLLRVIGTICLLFQIALCHAALTPFECRAHPNGLHTVSSFPEVICSWRSDEWSWMAALGSFSMLLVLGWIAACIALIYQFPRQIQKNNERFMQSFSFLFIRIKPEAYWFILVVVLRNLMVPVVPTLPNVTTQIFCLLLLQLMYLCMVISWLPWRTYAGNVLDASITIGMITFLSVGGITATEVNRSAVSWLCSGMVAIIIVLNFLLMAAALFKHIRQHLSKPFSFYLCHNKAEAGAFARLLKIHLDELCAKSAVFRNQLVFLDCDHLQSLEYLFDYVATQSQNMVLLLSNELLMRPWCLGELTASYLKQPRIRMIPIYWADFICPDDDFIQNIKSVVDIASLLPHGITTEMIEDSLHWMRSLPFLRLPRALDGKVMDTLAGVLISGSFVGKVIQRELQSTGGKMEVCVVADHTNIEACATAMVLCKTVQPFLSTAPHLAPHFLLEHETLQPTTRVVIFLLSTGAFFQPFFMKATVRAAELHASMLLINADGFKFSGKVLKDFKQRAPMRFASSGLTAQPVEMSQLIQCMMKETALNLWLHEFSCSEDVLRVKAKNVADQLMNGKLKRLHHKEAPEPSDASSETASRNLRRSYIVLEETKLVQSTDDEKDVNTSEEGPQPVTLPTQSQQILAQVNLPEVSEAF</sequence>
<feature type="region of interest" description="Disordered" evidence="1">
    <location>
        <begin position="1840"/>
        <end position="1861"/>
    </location>
</feature>
<dbReference type="CDD" id="cd00185">
    <property type="entry name" value="TNFRSF"/>
    <property type="match status" value="1"/>
</dbReference>
<name>A0AA36JNI7_9DINO</name>
<feature type="transmembrane region" description="Helical" evidence="2">
    <location>
        <begin position="1276"/>
        <end position="1297"/>
    </location>
</feature>
<gene>
    <name evidence="4" type="ORF">EVOR1521_LOCUS30062</name>
</gene>
<dbReference type="SMART" id="SM01411">
    <property type="entry name" value="Ephrin_rec_like"/>
    <property type="match status" value="2"/>
</dbReference>
<evidence type="ECO:0000256" key="2">
    <source>
        <dbReference type="SAM" id="Phobius"/>
    </source>
</evidence>
<dbReference type="SUPFAM" id="SSF52200">
    <property type="entry name" value="Toll/Interleukin receptor TIR domain"/>
    <property type="match status" value="1"/>
</dbReference>
<reference evidence="4" key="1">
    <citation type="submission" date="2023-08" db="EMBL/GenBank/DDBJ databases">
        <authorList>
            <person name="Chen Y."/>
            <person name="Shah S."/>
            <person name="Dougan E. K."/>
            <person name="Thang M."/>
            <person name="Chan C."/>
        </authorList>
    </citation>
    <scope>NUCLEOTIDE SEQUENCE</scope>
</reference>
<keyword evidence="2" id="KW-1133">Transmembrane helix</keyword>
<keyword evidence="5" id="KW-1185">Reference proteome</keyword>
<feature type="transmembrane region" description="Helical" evidence="2">
    <location>
        <begin position="1406"/>
        <end position="1428"/>
    </location>
</feature>
<dbReference type="InterPro" id="IPR009030">
    <property type="entry name" value="Growth_fac_rcpt_cys_sf"/>
</dbReference>
<evidence type="ECO:0000259" key="3">
    <source>
        <dbReference type="Pfam" id="PF07699"/>
    </source>
</evidence>
<dbReference type="Proteomes" id="UP001178507">
    <property type="component" value="Unassembled WGS sequence"/>
</dbReference>
<evidence type="ECO:0000313" key="5">
    <source>
        <dbReference type="Proteomes" id="UP001178507"/>
    </source>
</evidence>
<feature type="transmembrane region" description="Helical" evidence="2">
    <location>
        <begin position="1178"/>
        <end position="1196"/>
    </location>
</feature>
<keyword evidence="2" id="KW-0812">Transmembrane</keyword>
<dbReference type="SUPFAM" id="SSF57184">
    <property type="entry name" value="Growth factor receptor domain"/>
    <property type="match status" value="1"/>
</dbReference>
<evidence type="ECO:0000256" key="1">
    <source>
        <dbReference type="SAM" id="MobiDB-lite"/>
    </source>
</evidence>